<evidence type="ECO:0000256" key="7">
    <source>
        <dbReference type="PROSITE-ProRule" id="PRU01373"/>
    </source>
</evidence>
<sequence length="290" mass="33568">MKKITLLLNICIVLVLFSCKKQDKVQEVAKPESIAVKERNQPKKRTYHMESAKEFLAKNSSDSTQVTIAYAINRTDAENFKKMDSVLIADDWKGDIEFYLPFPLEVGVLREINRIVFFSYPTQTFAAYEKGQLVYTGPTNMGREKDKTPTGLFFTNWKAEKTISTFDDEWELLWNFNIENKLGVGWHQYALPGYPASHSCLRLQEKDARKLYDWAEQWELSDPETVKVKGTPVIVFGAYDFKAAKPWLQLIDNPKILDISESELEKVTKPYLKSILMEQKIRQDFQKGAK</sequence>
<gene>
    <name evidence="9" type="ORF">SAMN05444372_112135</name>
</gene>
<evidence type="ECO:0000256" key="2">
    <source>
        <dbReference type="ARBA" id="ARBA00005992"/>
    </source>
</evidence>
<dbReference type="GO" id="GO:0008360">
    <property type="term" value="P:regulation of cell shape"/>
    <property type="evidence" value="ECO:0007669"/>
    <property type="project" value="UniProtKB-UniRule"/>
</dbReference>
<dbReference type="OrthoDB" id="463216at2"/>
<feature type="active site" description="Nucleophile" evidence="7">
    <location>
        <position position="200"/>
    </location>
</feature>
<dbReference type="Gene3D" id="2.40.440.10">
    <property type="entry name" value="L,D-transpeptidase catalytic domain-like"/>
    <property type="match status" value="1"/>
</dbReference>
<dbReference type="PROSITE" id="PS51257">
    <property type="entry name" value="PROKAR_LIPOPROTEIN"/>
    <property type="match status" value="1"/>
</dbReference>
<dbReference type="InterPro" id="IPR050979">
    <property type="entry name" value="LD-transpeptidase"/>
</dbReference>
<protein>
    <submittedName>
        <fullName evidence="9">L,D-transpeptidase catalytic domain</fullName>
    </submittedName>
</protein>
<evidence type="ECO:0000313" key="10">
    <source>
        <dbReference type="Proteomes" id="UP000184020"/>
    </source>
</evidence>
<evidence type="ECO:0000256" key="5">
    <source>
        <dbReference type="ARBA" id="ARBA00022984"/>
    </source>
</evidence>
<keyword evidence="3" id="KW-0808">Transferase</keyword>
<dbReference type="Proteomes" id="UP000184020">
    <property type="component" value="Unassembled WGS sequence"/>
</dbReference>
<evidence type="ECO:0000313" key="9">
    <source>
        <dbReference type="EMBL" id="SHG99001.1"/>
    </source>
</evidence>
<organism evidence="9 10">
    <name type="scientific">Flavobacterium micromati</name>
    <dbReference type="NCBI Taxonomy" id="229205"/>
    <lineage>
        <taxon>Bacteria</taxon>
        <taxon>Pseudomonadati</taxon>
        <taxon>Bacteroidota</taxon>
        <taxon>Flavobacteriia</taxon>
        <taxon>Flavobacteriales</taxon>
        <taxon>Flavobacteriaceae</taxon>
        <taxon>Flavobacterium</taxon>
    </lineage>
</organism>
<comment type="similarity">
    <text evidence="2">Belongs to the YkuD family.</text>
</comment>
<dbReference type="GO" id="GO:0005576">
    <property type="term" value="C:extracellular region"/>
    <property type="evidence" value="ECO:0007669"/>
    <property type="project" value="TreeGrafter"/>
</dbReference>
<dbReference type="SUPFAM" id="SSF141523">
    <property type="entry name" value="L,D-transpeptidase catalytic domain-like"/>
    <property type="match status" value="1"/>
</dbReference>
<keyword evidence="5 7" id="KW-0573">Peptidoglycan synthesis</keyword>
<evidence type="ECO:0000256" key="4">
    <source>
        <dbReference type="ARBA" id="ARBA00022960"/>
    </source>
</evidence>
<dbReference type="GO" id="GO:0071555">
    <property type="term" value="P:cell wall organization"/>
    <property type="evidence" value="ECO:0007669"/>
    <property type="project" value="UniProtKB-UniRule"/>
</dbReference>
<evidence type="ECO:0000259" key="8">
    <source>
        <dbReference type="PROSITE" id="PS52029"/>
    </source>
</evidence>
<dbReference type="PANTHER" id="PTHR30582:SF2">
    <property type="entry name" value="L,D-TRANSPEPTIDASE YCIB-RELATED"/>
    <property type="match status" value="1"/>
</dbReference>
<dbReference type="GO" id="GO:0018104">
    <property type="term" value="P:peptidoglycan-protein cross-linking"/>
    <property type="evidence" value="ECO:0007669"/>
    <property type="project" value="TreeGrafter"/>
</dbReference>
<dbReference type="PANTHER" id="PTHR30582">
    <property type="entry name" value="L,D-TRANSPEPTIDASE"/>
    <property type="match status" value="1"/>
</dbReference>
<reference evidence="10" key="1">
    <citation type="submission" date="2016-11" db="EMBL/GenBank/DDBJ databases">
        <authorList>
            <person name="Varghese N."/>
            <person name="Submissions S."/>
        </authorList>
    </citation>
    <scope>NUCLEOTIDE SEQUENCE [LARGE SCALE GENOMIC DNA]</scope>
    <source>
        <strain evidence="10">DSM 17659</strain>
    </source>
</reference>
<name>A0A1M5PAY6_9FLAO</name>
<accession>A0A1M5PAY6</accession>
<evidence type="ECO:0000256" key="1">
    <source>
        <dbReference type="ARBA" id="ARBA00004752"/>
    </source>
</evidence>
<dbReference type="CDD" id="cd16913">
    <property type="entry name" value="YkuD_like"/>
    <property type="match status" value="1"/>
</dbReference>
<evidence type="ECO:0000256" key="6">
    <source>
        <dbReference type="ARBA" id="ARBA00023316"/>
    </source>
</evidence>
<comment type="pathway">
    <text evidence="1 7">Cell wall biogenesis; peptidoglycan biosynthesis.</text>
</comment>
<evidence type="ECO:0000256" key="3">
    <source>
        <dbReference type="ARBA" id="ARBA00022679"/>
    </source>
</evidence>
<dbReference type="PROSITE" id="PS52029">
    <property type="entry name" value="LD_TPASE"/>
    <property type="match status" value="1"/>
</dbReference>
<keyword evidence="4 7" id="KW-0133">Cell shape</keyword>
<keyword evidence="10" id="KW-1185">Reference proteome</keyword>
<dbReference type="RefSeq" id="WP_073021285.1">
    <property type="nucleotide sequence ID" value="NZ_FQWF01000012.1"/>
</dbReference>
<dbReference type="InterPro" id="IPR005490">
    <property type="entry name" value="LD_TPept_cat_dom"/>
</dbReference>
<dbReference type="GO" id="GO:0016740">
    <property type="term" value="F:transferase activity"/>
    <property type="evidence" value="ECO:0007669"/>
    <property type="project" value="UniProtKB-KW"/>
</dbReference>
<proteinExistence type="inferred from homology"/>
<dbReference type="STRING" id="229205.SAMN05444372_112135"/>
<dbReference type="EMBL" id="FQWF01000012">
    <property type="protein sequence ID" value="SHG99001.1"/>
    <property type="molecule type" value="Genomic_DNA"/>
</dbReference>
<feature type="domain" description="L,D-TPase catalytic" evidence="8">
    <location>
        <begin position="114"/>
        <end position="236"/>
    </location>
</feature>
<dbReference type="GO" id="GO:0071972">
    <property type="term" value="F:peptidoglycan L,D-transpeptidase activity"/>
    <property type="evidence" value="ECO:0007669"/>
    <property type="project" value="TreeGrafter"/>
</dbReference>
<dbReference type="Pfam" id="PF03734">
    <property type="entry name" value="YkuD"/>
    <property type="match status" value="1"/>
</dbReference>
<dbReference type="AlphaFoldDB" id="A0A1M5PAY6"/>
<keyword evidence="6 7" id="KW-0961">Cell wall biogenesis/degradation</keyword>
<dbReference type="InterPro" id="IPR038063">
    <property type="entry name" value="Transpep_catalytic_dom"/>
</dbReference>
<dbReference type="UniPathway" id="UPA00219"/>
<feature type="active site" description="Proton donor/acceptor" evidence="7">
    <location>
        <position position="187"/>
    </location>
</feature>